<sequence length="1280" mass="138741">MKIFQPMLFVGLGGTGGLVGAELERRLRAELCGPDGTALTGDGRRLPHQLPDCVQFVYADYSEAELAKLPHLSADPALRQAYSRTARATHDLLPAEFDSSPEVTQMLRAVLRTEVAGWLPPVDDEPKVTPLRSGAGQLPTVGRAALFATLRDGPAPVLDPLRRAIDAIGLSGGELSELGGGPLNGCDVFVAFSVAGGTGAGIFLDYLYLIGQVFKEKRLSARVYPLVVMPKAFPPGKGGGRRAELNAARAVVDLSRLVDEQNVPDPKANLGDTGRPDPTAMRYPQMHPVRLRAGTVPTAFLFSPTAGIRPDDLRRSMVSLVMSLIGTDLGDTARGTDHDDQTFSSNFINAEVDRRTRSATGIGHRGISTSLVAAMTSPLDELAELVAARMLALAVRRLTDASAHTALDVRSLVHEMFTAAGIAPLWRREALPVPDPDPVPKGTSEIQQALRDRLEEMQRLLGDLETRLKRQAPALADAFVPRVAAEQLLRKVDLLSLEAVVKGVPGQPGAAGLGFLGMLENRRQEPSRPAGVDVQPPSVPRIRRRAGGLSRARWGDEEVRAALDEQDRWYAWRAKDIWHRAWDEQEPRWRRSAEDLRHDIGQLADAFDKHLEEEPRAWAAGLKELYDDRAGVSYLLPPQNSLRDFYEDLIDRLVESAQLGRGGDEADLLTHLVSADRWEAAFTAGRRNPAAAVSEVKTVLQKRVEQLFAEPGTQQRAQPLLPSMGTLLSAAVGDGQAARNVSKPALEQFTYKLAGLLPAGFTPEGNGPLKVLITYPSTHGRRTVLEDYLEKALHLPKGRRSIVFRPVDTDSITVVLFRSEMSLTEVPGAREVMRQWARAQEDRRDDDVLRWRQRLGHQDDWLACTPDDRRHILQRLLCVIWNGRVDVQGDPASPQRVTLRLHDEMGPEAPGLTLRLDDHRDGVSSWASLLRAYERWALLEEDAIVEDYCRVLMNTLPNGLGTSGSRPSPLYLKLVHEVAPRQLDLLAERERMYGGRIAEWLRPLREFWSVSLPGALDLAFPNEAHAVQSTLRALEEWTRMGRLTGGATPVRDHPGETPPDPAPQPGPGPAPTPPDPWHRPAPADAATGAPHWPGPATGNPPSGPPDHAPQPGPAPTPPDPWHRPAPADAATGAPHWPGPATGNPSAGPESGSPWWPSASADDPGRPAPGADGPGGSPAGPSHRPGATADGPTYQRPGAAPDGSPPPWPGAPLGPTQVPTAGRTVPAAEQPVGYPPYPDRPPTEAPWPGADTSVPWGIADSDGQDEWNEAGEHDPWKGDPR</sequence>
<feature type="compositionally biased region" description="Pro residues" evidence="1">
    <location>
        <begin position="1101"/>
        <end position="1119"/>
    </location>
</feature>
<dbReference type="EMBL" id="JBEZVE010000004">
    <property type="protein sequence ID" value="MEU3780825.1"/>
    <property type="molecule type" value="Genomic_DNA"/>
</dbReference>
<reference evidence="2 3" key="1">
    <citation type="submission" date="2024-06" db="EMBL/GenBank/DDBJ databases">
        <title>The Natural Products Discovery Center: Release of the First 8490 Sequenced Strains for Exploring Actinobacteria Biosynthetic Diversity.</title>
        <authorList>
            <person name="Kalkreuter E."/>
            <person name="Kautsar S.A."/>
            <person name="Yang D."/>
            <person name="Bader C.D."/>
            <person name="Teijaro C.N."/>
            <person name="Fluegel L."/>
            <person name="Davis C.M."/>
            <person name="Simpson J.R."/>
            <person name="Lauterbach L."/>
            <person name="Steele A.D."/>
            <person name="Gui C."/>
            <person name="Meng S."/>
            <person name="Li G."/>
            <person name="Viehrig K."/>
            <person name="Ye F."/>
            <person name="Su P."/>
            <person name="Kiefer A.F."/>
            <person name="Nichols A."/>
            <person name="Cepeda A.J."/>
            <person name="Yan W."/>
            <person name="Fan B."/>
            <person name="Jiang Y."/>
            <person name="Adhikari A."/>
            <person name="Zheng C.-J."/>
            <person name="Schuster L."/>
            <person name="Cowan T.M."/>
            <person name="Smanski M.J."/>
            <person name="Chevrette M.G."/>
            <person name="De Carvalho L.P.S."/>
            <person name="Shen B."/>
        </authorList>
    </citation>
    <scope>NUCLEOTIDE SEQUENCE [LARGE SCALE GENOMIC DNA]</scope>
    <source>
        <strain evidence="2 3">NPDC033843</strain>
    </source>
</reference>
<gene>
    <name evidence="2" type="ORF">AB0E89_09575</name>
</gene>
<keyword evidence="3" id="KW-1185">Reference proteome</keyword>
<dbReference type="InterPro" id="IPR025904">
    <property type="entry name" value="Tubulin-like"/>
</dbReference>
<evidence type="ECO:0000313" key="3">
    <source>
        <dbReference type="Proteomes" id="UP001550739"/>
    </source>
</evidence>
<feature type="compositionally biased region" description="Basic and acidic residues" evidence="1">
    <location>
        <begin position="1269"/>
        <end position="1280"/>
    </location>
</feature>
<dbReference type="Proteomes" id="UP001550739">
    <property type="component" value="Unassembled WGS sequence"/>
</dbReference>
<feature type="compositionally biased region" description="Pro residues" evidence="1">
    <location>
        <begin position="1202"/>
        <end position="1211"/>
    </location>
</feature>
<evidence type="ECO:0000256" key="1">
    <source>
        <dbReference type="SAM" id="MobiDB-lite"/>
    </source>
</evidence>
<name>A0ABV2ZFC7_9ACTN</name>
<dbReference type="InterPro" id="IPR036525">
    <property type="entry name" value="Tubulin/FtsZ_GTPase_sf"/>
</dbReference>
<feature type="region of interest" description="Disordered" evidence="1">
    <location>
        <begin position="1044"/>
        <end position="1280"/>
    </location>
</feature>
<dbReference type="Pfam" id="PF13809">
    <property type="entry name" value="Tubulin_2"/>
    <property type="match status" value="1"/>
</dbReference>
<organism evidence="2 3">
    <name type="scientific">Streptomyces sp. 900129855</name>
    <dbReference type="NCBI Taxonomy" id="3155129"/>
    <lineage>
        <taxon>Bacteria</taxon>
        <taxon>Bacillati</taxon>
        <taxon>Actinomycetota</taxon>
        <taxon>Actinomycetes</taxon>
        <taxon>Kitasatosporales</taxon>
        <taxon>Streptomycetaceae</taxon>
        <taxon>Streptomyces</taxon>
    </lineage>
</organism>
<feature type="compositionally biased region" description="Pro residues" evidence="1">
    <location>
        <begin position="1232"/>
        <end position="1244"/>
    </location>
</feature>
<feature type="compositionally biased region" description="Pro residues" evidence="1">
    <location>
        <begin position="1056"/>
        <end position="1075"/>
    </location>
</feature>
<comment type="caution">
    <text evidence="2">The sequence shown here is derived from an EMBL/GenBank/DDBJ whole genome shotgun (WGS) entry which is preliminary data.</text>
</comment>
<dbReference type="Gene3D" id="3.40.50.1440">
    <property type="entry name" value="Tubulin/FtsZ, GTPase domain"/>
    <property type="match status" value="1"/>
</dbReference>
<proteinExistence type="predicted"/>
<dbReference type="RefSeq" id="WP_361701743.1">
    <property type="nucleotide sequence ID" value="NZ_JBEZVE010000004.1"/>
</dbReference>
<accession>A0ABV2ZFC7</accession>
<evidence type="ECO:0000313" key="2">
    <source>
        <dbReference type="EMBL" id="MEU3780825.1"/>
    </source>
</evidence>
<protein>
    <submittedName>
        <fullName evidence="2">Tubulin-like doman-containing protein</fullName>
    </submittedName>
</protein>